<feature type="region of interest" description="Disordered" evidence="1">
    <location>
        <begin position="26"/>
        <end position="46"/>
    </location>
</feature>
<proteinExistence type="evidence at transcript level"/>
<name>B5G122_TAEGU</name>
<organism evidence="2">
    <name type="scientific">Taeniopygia guttata</name>
    <name type="common">Zebra finch</name>
    <name type="synonym">Poephila guttata</name>
    <dbReference type="NCBI Taxonomy" id="59729"/>
    <lineage>
        <taxon>Eukaryota</taxon>
        <taxon>Metazoa</taxon>
        <taxon>Chordata</taxon>
        <taxon>Craniata</taxon>
        <taxon>Vertebrata</taxon>
        <taxon>Euteleostomi</taxon>
        <taxon>Archelosauria</taxon>
        <taxon>Archosauria</taxon>
        <taxon>Dinosauria</taxon>
        <taxon>Saurischia</taxon>
        <taxon>Theropoda</taxon>
        <taxon>Coelurosauria</taxon>
        <taxon>Aves</taxon>
        <taxon>Neognathae</taxon>
        <taxon>Neoaves</taxon>
        <taxon>Telluraves</taxon>
        <taxon>Australaves</taxon>
        <taxon>Passeriformes</taxon>
        <taxon>Passeroidea</taxon>
        <taxon>Estrildidae</taxon>
        <taxon>Estrildinae</taxon>
        <taxon>Taeniopygia</taxon>
    </lineage>
</organism>
<evidence type="ECO:0000256" key="1">
    <source>
        <dbReference type="SAM" id="MobiDB-lite"/>
    </source>
</evidence>
<sequence length="46" mass="5898">MTSTMWRRMRAWRTWRTRRRRDRRTWRFCPQESGSRRTRSGSRPPT</sequence>
<reference evidence="2" key="1">
    <citation type="journal article" date="2006" name="Proc. Natl. Acad. Sci. U.S.A.">
        <title>A molecular neuroethological approach for identifying and characterizing a cascade of behaviorally regulated genes.</title>
        <authorList>
            <person name="Wada K."/>
            <person name="Howard J.T."/>
            <person name="McConnell P."/>
            <person name="Whitney O."/>
            <person name="Lints T."/>
            <person name="Rivas M.V."/>
            <person name="Horita H."/>
            <person name="Patterson M.A."/>
            <person name="White S.A."/>
            <person name="Scharff C."/>
            <person name="Haesler S."/>
            <person name="Zhao S."/>
            <person name="Sakaguchi H."/>
            <person name="Hagiwara M."/>
            <person name="Shiraki T."/>
            <person name="Hirozane-Kishikawa T."/>
            <person name="Skene P."/>
            <person name="Hayashizaki Y."/>
            <person name="Carninci P."/>
            <person name="Jarvis E.D."/>
        </authorList>
    </citation>
    <scope>NUCLEOTIDE SEQUENCE</scope>
    <source>
        <tissue evidence="2">Whole brain</tissue>
    </source>
</reference>
<dbReference type="EMBL" id="DQ215322">
    <property type="protein sequence ID" value="ACH44983.1"/>
    <property type="molecule type" value="mRNA"/>
</dbReference>
<dbReference type="OrthoDB" id="259769at2759"/>
<dbReference type="AlphaFoldDB" id="B5G122"/>
<dbReference type="GeneID" id="100190705"/>
<dbReference type="CTD" id="5435"/>
<protein>
    <submittedName>
        <fullName evidence="2">Putative DNA directed RNA polymerase II polypeptide F variant 1</fullName>
    </submittedName>
</protein>
<evidence type="ECO:0000313" key="2">
    <source>
        <dbReference type="EMBL" id="ACH44983.1"/>
    </source>
</evidence>
<accession>B5G122</accession>
<dbReference type="RefSeq" id="NP_001335494.1">
    <property type="nucleotide sequence ID" value="NM_001348565.1"/>
</dbReference>
<dbReference type="KEGG" id="tgu:100190705"/>